<protein>
    <recommendedName>
        <fullName evidence="3">Immunoglobulin C1-set domain-containing protein</fullName>
    </recommendedName>
</protein>
<feature type="non-terminal residue" evidence="4">
    <location>
        <position position="143"/>
    </location>
</feature>
<feature type="domain" description="Immunoglobulin C1-set" evidence="3">
    <location>
        <begin position="55"/>
        <end position="131"/>
    </location>
</feature>
<comment type="caution">
    <text evidence="4">The sequence shown here is derived from an EMBL/GenBank/DDBJ whole genome shotgun (WGS) entry which is preliminary data.</text>
</comment>
<dbReference type="Gene3D" id="2.60.40.10">
    <property type="entry name" value="Immunoglobulins"/>
    <property type="match status" value="1"/>
</dbReference>
<dbReference type="PANTHER" id="PTHR19971">
    <property type="entry name" value="SIGNAL-REGULATORY PROTEIN BETA"/>
    <property type="match status" value="1"/>
</dbReference>
<name>A0A401NSE0_SCYTO</name>
<keyword evidence="2" id="KW-0325">Glycoprotein</keyword>
<dbReference type="Proteomes" id="UP000288216">
    <property type="component" value="Unassembled WGS sequence"/>
</dbReference>
<proteinExistence type="predicted"/>
<organism evidence="4 5">
    <name type="scientific">Scyliorhinus torazame</name>
    <name type="common">Cloudy catshark</name>
    <name type="synonym">Catulus torazame</name>
    <dbReference type="NCBI Taxonomy" id="75743"/>
    <lineage>
        <taxon>Eukaryota</taxon>
        <taxon>Metazoa</taxon>
        <taxon>Chordata</taxon>
        <taxon>Craniata</taxon>
        <taxon>Vertebrata</taxon>
        <taxon>Chondrichthyes</taxon>
        <taxon>Elasmobranchii</taxon>
        <taxon>Galeomorphii</taxon>
        <taxon>Galeoidea</taxon>
        <taxon>Carcharhiniformes</taxon>
        <taxon>Scyliorhinidae</taxon>
        <taxon>Scyliorhinus</taxon>
    </lineage>
</organism>
<dbReference type="AlphaFoldDB" id="A0A401NSE0"/>
<evidence type="ECO:0000256" key="1">
    <source>
        <dbReference type="ARBA" id="ARBA00023157"/>
    </source>
</evidence>
<evidence type="ECO:0000256" key="2">
    <source>
        <dbReference type="ARBA" id="ARBA00023180"/>
    </source>
</evidence>
<keyword evidence="1" id="KW-1015">Disulfide bond</keyword>
<keyword evidence="5" id="KW-1185">Reference proteome</keyword>
<reference evidence="4 5" key="1">
    <citation type="journal article" date="2018" name="Nat. Ecol. Evol.">
        <title>Shark genomes provide insights into elasmobranch evolution and the origin of vertebrates.</title>
        <authorList>
            <person name="Hara Y"/>
            <person name="Yamaguchi K"/>
            <person name="Onimaru K"/>
            <person name="Kadota M"/>
            <person name="Koyanagi M"/>
            <person name="Keeley SD"/>
            <person name="Tatsumi K"/>
            <person name="Tanaka K"/>
            <person name="Motone F"/>
            <person name="Kageyama Y"/>
            <person name="Nozu R"/>
            <person name="Adachi N"/>
            <person name="Nishimura O"/>
            <person name="Nakagawa R"/>
            <person name="Tanegashima C"/>
            <person name="Kiyatake I"/>
            <person name="Matsumoto R"/>
            <person name="Murakumo K"/>
            <person name="Nishida K"/>
            <person name="Terakita A"/>
            <person name="Kuratani S"/>
            <person name="Sato K"/>
            <person name="Hyodo S Kuraku.S."/>
        </authorList>
    </citation>
    <scope>NUCLEOTIDE SEQUENCE [LARGE SCALE GENOMIC DNA]</scope>
</reference>
<evidence type="ECO:0000313" key="5">
    <source>
        <dbReference type="Proteomes" id="UP000288216"/>
    </source>
</evidence>
<dbReference type="InterPro" id="IPR003597">
    <property type="entry name" value="Ig_C1-set"/>
</dbReference>
<dbReference type="InterPro" id="IPR051755">
    <property type="entry name" value="Ig-like_CS_Receptor"/>
</dbReference>
<dbReference type="EMBL" id="BFAA01005386">
    <property type="protein sequence ID" value="GCB63785.1"/>
    <property type="molecule type" value="Genomic_DNA"/>
</dbReference>
<dbReference type="SUPFAM" id="SSF48726">
    <property type="entry name" value="Immunoglobulin"/>
    <property type="match status" value="1"/>
</dbReference>
<sequence>MGSLHTAQLHIKGLLVSDAGFYFCSTVGNKLKREPDVSQLVIKAVSISETSFLTSPLEANKPTILVLNVIRFYPKKIEVDWQMDKKQLQGNPVLLANPHCDGTFSATSMIAFVPQADDHDRTIICHITHESAKVRKTLKLRVS</sequence>
<evidence type="ECO:0000313" key="4">
    <source>
        <dbReference type="EMBL" id="GCB63785.1"/>
    </source>
</evidence>
<evidence type="ECO:0000259" key="3">
    <source>
        <dbReference type="Pfam" id="PF07654"/>
    </source>
</evidence>
<dbReference type="CDD" id="cd00098">
    <property type="entry name" value="IgC1"/>
    <property type="match status" value="1"/>
</dbReference>
<gene>
    <name evidence="4" type="ORF">scyTo_0011667</name>
</gene>
<dbReference type="Pfam" id="PF07654">
    <property type="entry name" value="C1-set"/>
    <property type="match status" value="1"/>
</dbReference>
<dbReference type="InterPro" id="IPR013783">
    <property type="entry name" value="Ig-like_fold"/>
</dbReference>
<dbReference type="InterPro" id="IPR036179">
    <property type="entry name" value="Ig-like_dom_sf"/>
</dbReference>
<accession>A0A401NSE0</accession>